<accession>A0A517XRR4</accession>
<sequence length="356" mass="38448">MEHTSHDFLRRLLDTPSPSGFEQQIQQVVRDHVRDFADEVTTDRHGNVFANRFPDGRPADAPRILLAGHCDQIALMVQHVDDAGYLYVQPIGGWDMQVLLGQHLTVWTKTGPVAGVVARRAIHLLKPEERTKVPDFADVWVDIGAKDKADAEAVVRHGDPVTFELGYRPLRNGLAASPAMDDKVGLWVVMEAVRLLKGKTLKAAVYGVSTVAEEIGLRGATTASYAVDPTVGIAVDVTHATDTPGNDKKTQGDIKCGAGPVLFRGPNISPRVFDLLDELAKAHGIPVQVRGVPRATGTDANAIQISRAGVACGLLGIPNRYMHSPVEVVHLDDLTNAAKLLAEFCLAVGPETNWIP</sequence>
<dbReference type="PIRSF" id="PIRSF001123">
    <property type="entry name" value="PepA_GA"/>
    <property type="match status" value="1"/>
</dbReference>
<comment type="similarity">
    <text evidence="1 6">Belongs to the peptidase M42 family.</text>
</comment>
<dbReference type="EMBL" id="CP036273">
    <property type="protein sequence ID" value="QDU20152.1"/>
    <property type="molecule type" value="Genomic_DNA"/>
</dbReference>
<dbReference type="GO" id="GO:0004177">
    <property type="term" value="F:aminopeptidase activity"/>
    <property type="evidence" value="ECO:0007669"/>
    <property type="project" value="UniProtKB-UniRule"/>
</dbReference>
<feature type="binding site" evidence="8">
    <location>
        <position position="214"/>
    </location>
    <ligand>
        <name>Zn(2+)</name>
        <dbReference type="ChEBI" id="CHEBI:29105"/>
        <label>2</label>
    </ligand>
</feature>
<keyword evidence="2 9" id="KW-0031">Aminopeptidase</keyword>
<proteinExistence type="inferred from homology"/>
<dbReference type="GO" id="GO:0046872">
    <property type="term" value="F:metal ion binding"/>
    <property type="evidence" value="ECO:0007669"/>
    <property type="project" value="UniProtKB-UniRule"/>
</dbReference>
<dbReference type="PANTHER" id="PTHR32481:SF20">
    <property type="entry name" value="AMINOPEPTIDASE YSDC"/>
    <property type="match status" value="1"/>
</dbReference>
<dbReference type="OrthoDB" id="9772053at2"/>
<keyword evidence="4 8" id="KW-0479">Metal-binding</keyword>
<evidence type="ECO:0000313" key="9">
    <source>
        <dbReference type="EMBL" id="QDU20152.1"/>
    </source>
</evidence>
<dbReference type="Gene3D" id="3.40.630.10">
    <property type="entry name" value="Zn peptidases"/>
    <property type="match status" value="1"/>
</dbReference>
<dbReference type="AlphaFoldDB" id="A0A517XRR4"/>
<evidence type="ECO:0000256" key="5">
    <source>
        <dbReference type="ARBA" id="ARBA00022801"/>
    </source>
</evidence>
<comment type="cofactor">
    <cofactor evidence="8">
        <name>a divalent metal cation</name>
        <dbReference type="ChEBI" id="CHEBI:60240"/>
    </cofactor>
    <text evidence="8">Binds 2 divalent metal cations per subunit.</text>
</comment>
<feature type="active site" description="Proton acceptor" evidence="7">
    <location>
        <position position="213"/>
    </location>
</feature>
<dbReference type="KEGG" id="uli:ETAA1_20960"/>
<dbReference type="EC" id="3.4.11.-" evidence="9"/>
<evidence type="ECO:0000256" key="6">
    <source>
        <dbReference type="PIRNR" id="PIRNR001123"/>
    </source>
</evidence>
<keyword evidence="5 9" id="KW-0378">Hydrolase</keyword>
<reference evidence="9 10" key="1">
    <citation type="submission" date="2019-02" db="EMBL/GenBank/DDBJ databases">
        <title>Deep-cultivation of Planctomycetes and their phenomic and genomic characterization uncovers novel biology.</title>
        <authorList>
            <person name="Wiegand S."/>
            <person name="Jogler M."/>
            <person name="Boedeker C."/>
            <person name="Pinto D."/>
            <person name="Vollmers J."/>
            <person name="Rivas-Marin E."/>
            <person name="Kohn T."/>
            <person name="Peeters S.H."/>
            <person name="Heuer A."/>
            <person name="Rast P."/>
            <person name="Oberbeckmann S."/>
            <person name="Bunk B."/>
            <person name="Jeske O."/>
            <person name="Meyerdierks A."/>
            <person name="Storesund J.E."/>
            <person name="Kallscheuer N."/>
            <person name="Luecker S."/>
            <person name="Lage O.M."/>
            <person name="Pohl T."/>
            <person name="Merkel B.J."/>
            <person name="Hornburger P."/>
            <person name="Mueller R.-W."/>
            <person name="Bruemmer F."/>
            <person name="Labrenz M."/>
            <person name="Spormann A.M."/>
            <person name="Op den Camp H."/>
            <person name="Overmann J."/>
            <person name="Amann R."/>
            <person name="Jetten M.S.M."/>
            <person name="Mascher T."/>
            <person name="Medema M.H."/>
            <person name="Devos D.P."/>
            <person name="Kaster A.-K."/>
            <person name="Ovreas L."/>
            <person name="Rohde M."/>
            <person name="Galperin M.Y."/>
            <person name="Jogler C."/>
        </authorList>
    </citation>
    <scope>NUCLEOTIDE SEQUENCE [LARGE SCALE GENOMIC DNA]</scope>
    <source>
        <strain evidence="9 10">ETA_A1</strain>
    </source>
</reference>
<dbReference type="Gene3D" id="2.40.30.40">
    <property type="entry name" value="Peptidase M42, domain 2"/>
    <property type="match status" value="1"/>
</dbReference>
<gene>
    <name evidence="9" type="primary">ysdC</name>
    <name evidence="9" type="ORF">ETAA1_20960</name>
</gene>
<evidence type="ECO:0000256" key="3">
    <source>
        <dbReference type="ARBA" id="ARBA00022670"/>
    </source>
</evidence>
<keyword evidence="10" id="KW-1185">Reference proteome</keyword>
<dbReference type="Proteomes" id="UP000319576">
    <property type="component" value="Chromosome"/>
</dbReference>
<name>A0A517XRR4_9BACT</name>
<keyword evidence="3" id="KW-0645">Protease</keyword>
<dbReference type="CDD" id="cd05656">
    <property type="entry name" value="M42_Frv"/>
    <property type="match status" value="1"/>
</dbReference>
<organism evidence="9 10">
    <name type="scientific">Urbifossiella limnaea</name>
    <dbReference type="NCBI Taxonomy" id="2528023"/>
    <lineage>
        <taxon>Bacteria</taxon>
        <taxon>Pseudomonadati</taxon>
        <taxon>Planctomycetota</taxon>
        <taxon>Planctomycetia</taxon>
        <taxon>Gemmatales</taxon>
        <taxon>Gemmataceae</taxon>
        <taxon>Urbifossiella</taxon>
    </lineage>
</organism>
<feature type="binding site" evidence="8">
    <location>
        <position position="69"/>
    </location>
    <ligand>
        <name>Zn(2+)</name>
        <dbReference type="ChEBI" id="CHEBI:29105"/>
        <label>1</label>
    </ligand>
</feature>
<dbReference type="SUPFAM" id="SSF101821">
    <property type="entry name" value="Aminopeptidase/glucanase lid domain"/>
    <property type="match status" value="1"/>
</dbReference>
<feature type="binding site" evidence="8">
    <location>
        <position position="181"/>
    </location>
    <ligand>
        <name>Zn(2+)</name>
        <dbReference type="ChEBI" id="CHEBI:29105"/>
        <label>1</label>
    </ligand>
</feature>
<dbReference type="InterPro" id="IPR023367">
    <property type="entry name" value="Peptidase_M42_dom2"/>
</dbReference>
<evidence type="ECO:0000256" key="4">
    <source>
        <dbReference type="ARBA" id="ARBA00022723"/>
    </source>
</evidence>
<evidence type="ECO:0000256" key="1">
    <source>
        <dbReference type="ARBA" id="ARBA00006272"/>
    </source>
</evidence>
<feature type="binding site" evidence="8">
    <location>
        <position position="181"/>
    </location>
    <ligand>
        <name>Zn(2+)</name>
        <dbReference type="ChEBI" id="CHEBI:29105"/>
        <label>2</label>
    </ligand>
</feature>
<evidence type="ECO:0000256" key="2">
    <source>
        <dbReference type="ARBA" id="ARBA00022438"/>
    </source>
</evidence>
<dbReference type="Pfam" id="PF05343">
    <property type="entry name" value="Peptidase_M42"/>
    <property type="match status" value="1"/>
</dbReference>
<dbReference type="InterPro" id="IPR008007">
    <property type="entry name" value="Peptidase_M42"/>
</dbReference>
<dbReference type="PANTHER" id="PTHR32481">
    <property type="entry name" value="AMINOPEPTIDASE"/>
    <property type="match status" value="1"/>
</dbReference>
<dbReference type="RefSeq" id="WP_145237225.1">
    <property type="nucleotide sequence ID" value="NZ_CP036273.1"/>
</dbReference>
<protein>
    <submittedName>
        <fullName evidence="9">Aminopeptidase YsdC</fullName>
        <ecNumber evidence="9">3.4.11.-</ecNumber>
    </submittedName>
</protein>
<dbReference type="SUPFAM" id="SSF53187">
    <property type="entry name" value="Zn-dependent exopeptidases"/>
    <property type="match status" value="1"/>
</dbReference>
<evidence type="ECO:0000256" key="8">
    <source>
        <dbReference type="PIRSR" id="PIRSR001123-2"/>
    </source>
</evidence>
<feature type="binding site" evidence="8">
    <location>
        <position position="323"/>
    </location>
    <ligand>
        <name>Zn(2+)</name>
        <dbReference type="ChEBI" id="CHEBI:29105"/>
        <label>2</label>
    </ligand>
</feature>
<evidence type="ECO:0000313" key="10">
    <source>
        <dbReference type="Proteomes" id="UP000319576"/>
    </source>
</evidence>
<dbReference type="InterPro" id="IPR051464">
    <property type="entry name" value="Peptidase_M42_aminopept"/>
</dbReference>
<feature type="binding site" evidence="8">
    <location>
        <position position="236"/>
    </location>
    <ligand>
        <name>Zn(2+)</name>
        <dbReference type="ChEBI" id="CHEBI:29105"/>
        <label>1</label>
    </ligand>
</feature>
<dbReference type="GO" id="GO:0006508">
    <property type="term" value="P:proteolysis"/>
    <property type="evidence" value="ECO:0007669"/>
    <property type="project" value="UniProtKB-KW"/>
</dbReference>
<evidence type="ECO:0000256" key="7">
    <source>
        <dbReference type="PIRSR" id="PIRSR001123-1"/>
    </source>
</evidence>